<dbReference type="Gene3D" id="2.40.160.160">
    <property type="entry name" value="Inverse autotransporter, beta-domain"/>
    <property type="match status" value="1"/>
</dbReference>
<dbReference type="EMBL" id="JAERTZ010000028">
    <property type="protein sequence ID" value="MBL1379002.1"/>
    <property type="molecule type" value="Genomic_DNA"/>
</dbReference>
<gene>
    <name evidence="3" type="ORF">JKV55_16980</name>
</gene>
<sequence length="395" mass="44666">MRYITLLCSLLFSALLQASGPVMVMYQVDLGESWSSLAGRFQLSEQRLRWEFNPERVMAPLAAGDWIWVPDRPPLPADAVAPTAAASPERMPQAATASLLPQLGPPDPDAAPKTEQLLLAIASAAKAAATDQLDQFVEQQTTSFTDDTLLFGTRQLSTLPWLNPEDWEWDYQLPLFNKAPRLSSRMALPVASQLHGELGLDYREERLTYQLGGHYRQRLNQYASIHVEPVFDYQPQQAHHRGGLLLFLSHPDWILGAGQYQAMSDWKPGAGGLERPASGQMWFGEGRLGLLPGLSISSQHYQWQGRQLSLFGSGDKYKAAASRQWSINYVPWRIFRLQTSLLSNSRDEFESRVRLGIELPLLASPGQWWQSPDNRPRYDSYHPLQHHKVMVLEHR</sequence>
<name>A0ABS1QVV6_9GAMM</name>
<comment type="caution">
    <text evidence="3">The sequence shown here is derived from an EMBL/GenBank/DDBJ whole genome shotgun (WGS) entry which is preliminary data.</text>
</comment>
<reference evidence="4" key="1">
    <citation type="submission" date="2021-01" db="EMBL/GenBank/DDBJ databases">
        <title>Genome public.</title>
        <authorList>
            <person name="Liu C."/>
            <person name="Sun Q."/>
        </authorList>
    </citation>
    <scope>NUCLEOTIDE SEQUENCE [LARGE SCALE GENOMIC DNA]</scope>
    <source>
        <strain evidence="4">CGMCC 1.18722</strain>
    </source>
</reference>
<feature type="chain" id="PRO_5046076179" evidence="1">
    <location>
        <begin position="19"/>
        <end position="395"/>
    </location>
</feature>
<proteinExistence type="predicted"/>
<keyword evidence="4" id="KW-1185">Reference proteome</keyword>
<feature type="signal peptide" evidence="1">
    <location>
        <begin position="1"/>
        <end position="18"/>
    </location>
</feature>
<dbReference type="Proteomes" id="UP000638570">
    <property type="component" value="Unassembled WGS sequence"/>
</dbReference>
<dbReference type="InterPro" id="IPR038177">
    <property type="entry name" value="IAT_beta_sf"/>
</dbReference>
<organism evidence="3 4">
    <name type="scientific">Zobellella iuensis</name>
    <dbReference type="NCBI Taxonomy" id="2803811"/>
    <lineage>
        <taxon>Bacteria</taxon>
        <taxon>Pseudomonadati</taxon>
        <taxon>Pseudomonadota</taxon>
        <taxon>Gammaproteobacteria</taxon>
        <taxon>Aeromonadales</taxon>
        <taxon>Aeromonadaceae</taxon>
        <taxon>Zobellella</taxon>
    </lineage>
</organism>
<dbReference type="Pfam" id="PF11924">
    <property type="entry name" value="IAT_beta"/>
    <property type="match status" value="1"/>
</dbReference>
<evidence type="ECO:0000313" key="4">
    <source>
        <dbReference type="Proteomes" id="UP000638570"/>
    </source>
</evidence>
<evidence type="ECO:0000256" key="1">
    <source>
        <dbReference type="SAM" id="SignalP"/>
    </source>
</evidence>
<evidence type="ECO:0000259" key="2">
    <source>
        <dbReference type="Pfam" id="PF11924"/>
    </source>
</evidence>
<feature type="domain" description="Inverse autotransporter beta-domain" evidence="2">
    <location>
        <begin position="197"/>
        <end position="357"/>
    </location>
</feature>
<keyword evidence="1" id="KW-0732">Signal</keyword>
<protein>
    <submittedName>
        <fullName evidence="3">Inverse autotransporter beta domain-containing protein</fullName>
    </submittedName>
</protein>
<dbReference type="RefSeq" id="WP_202088054.1">
    <property type="nucleotide sequence ID" value="NZ_JAERTZ010000028.1"/>
</dbReference>
<accession>A0ABS1QVV6</accession>
<evidence type="ECO:0000313" key="3">
    <source>
        <dbReference type="EMBL" id="MBL1379002.1"/>
    </source>
</evidence>
<dbReference type="InterPro" id="IPR024519">
    <property type="entry name" value="IAT_beta"/>
</dbReference>